<dbReference type="EMBL" id="JBBCAQ010000032">
    <property type="protein sequence ID" value="KAK7584141.1"/>
    <property type="molecule type" value="Genomic_DNA"/>
</dbReference>
<evidence type="ECO:0000256" key="1">
    <source>
        <dbReference type="ARBA" id="ARBA00022723"/>
    </source>
</evidence>
<evidence type="ECO:0000259" key="5">
    <source>
        <dbReference type="PROSITE" id="PS51705"/>
    </source>
</evidence>
<proteinExistence type="predicted"/>
<name>A0AAN9TF77_9HEMI</name>
<reference evidence="6 7" key="1">
    <citation type="submission" date="2024-03" db="EMBL/GenBank/DDBJ databases">
        <title>Adaptation during the transition from Ophiocordyceps entomopathogen to insect associate is accompanied by gene loss and intensified selection.</title>
        <authorList>
            <person name="Ward C.M."/>
            <person name="Onetto C.A."/>
            <person name="Borneman A.R."/>
        </authorList>
    </citation>
    <scope>NUCLEOTIDE SEQUENCE [LARGE SCALE GENOMIC DNA]</scope>
    <source>
        <strain evidence="6">AWRI1</strain>
        <tissue evidence="6">Single Adult Female</tissue>
    </source>
</reference>
<dbReference type="InterPro" id="IPR027417">
    <property type="entry name" value="P-loop_NTPase"/>
</dbReference>
<dbReference type="InterPro" id="IPR006073">
    <property type="entry name" value="GTP-bd"/>
</dbReference>
<keyword evidence="4" id="KW-0342">GTP-binding</keyword>
<dbReference type="Proteomes" id="UP001367676">
    <property type="component" value="Unassembled WGS sequence"/>
</dbReference>
<evidence type="ECO:0000256" key="2">
    <source>
        <dbReference type="ARBA" id="ARBA00022741"/>
    </source>
</evidence>
<evidence type="ECO:0000313" key="7">
    <source>
        <dbReference type="Proteomes" id="UP001367676"/>
    </source>
</evidence>
<dbReference type="Pfam" id="PF16360">
    <property type="entry name" value="GTP-bdg_M"/>
    <property type="match status" value="1"/>
</dbReference>
<dbReference type="GO" id="GO:0043022">
    <property type="term" value="F:ribosome binding"/>
    <property type="evidence" value="ECO:0007669"/>
    <property type="project" value="TreeGrafter"/>
</dbReference>
<keyword evidence="1" id="KW-0479">Metal-binding</keyword>
<dbReference type="PROSITE" id="PS51705">
    <property type="entry name" value="G_HFLX"/>
    <property type="match status" value="1"/>
</dbReference>
<keyword evidence="3" id="KW-0460">Magnesium</keyword>
<accession>A0AAN9TF77</accession>
<evidence type="ECO:0000256" key="4">
    <source>
        <dbReference type="ARBA" id="ARBA00023134"/>
    </source>
</evidence>
<dbReference type="Gene3D" id="3.40.50.11060">
    <property type="entry name" value="GTPase HflX, N-terminal domain"/>
    <property type="match status" value="1"/>
</dbReference>
<dbReference type="Pfam" id="PF01926">
    <property type="entry name" value="MMR_HSR1"/>
    <property type="match status" value="1"/>
</dbReference>
<dbReference type="InterPro" id="IPR042108">
    <property type="entry name" value="GTPase_HflX_N_sf"/>
</dbReference>
<feature type="domain" description="Hflx-type G" evidence="5">
    <location>
        <begin position="267"/>
        <end position="396"/>
    </location>
</feature>
<dbReference type="SUPFAM" id="SSF52540">
    <property type="entry name" value="P-loop containing nucleoside triphosphate hydrolases"/>
    <property type="match status" value="1"/>
</dbReference>
<keyword evidence="2" id="KW-0547">Nucleotide-binding</keyword>
<protein>
    <recommendedName>
        <fullName evidence="5">Hflx-type G domain-containing protein</fullName>
    </recommendedName>
</protein>
<sequence length="496" mass="56660">MFLLGKFISTFRPSIRYPIFVYSRKPLSTSYVLKDSFVDEEGNEDILNNFRALSDEIFQPITGGRQAFIVQPHIKWGPKKKRDTTPELQMEESVSLIKTLSDWTVEGKEIVPLYSFDDASFFGSGKLDELKLKISLNRKISALFISVNMLKPLQHKVLEDFFGLPVYDRYLIVMQIFREHAFTAEAKLQISLAELPYLYSRMNHVHSASLQRIGDAASRISGTTIHTPPDTRKLILHKYEKKLKVSLEKLEKNRSTFRRKRKTQNFPVVAVVGYTNAGKTSLIRSLTGSNKLVPRDFLFATLDVTFHMAQLPCNLKLFYVDTIGFISDVPTHLIEPFRVTLADAMNADLVIHVQDVSHPDWLFQRDRVIETLESLDIEKKLLHHVIPVANKIDLLPSNHGLTIPDSTNQISCITGHGINSLAHRIQKEIIQTTGRAHLVIRAKTGGEEWQWLHSEATVTKAQADPKNDNYSLLSVLITEKVLDAFKRIFIHNYVRK</sequence>
<keyword evidence="7" id="KW-1185">Reference proteome</keyword>
<dbReference type="GO" id="GO:0005525">
    <property type="term" value="F:GTP binding"/>
    <property type="evidence" value="ECO:0007669"/>
    <property type="project" value="UniProtKB-KW"/>
</dbReference>
<comment type="caution">
    <text evidence="6">The sequence shown here is derived from an EMBL/GenBank/DDBJ whole genome shotgun (WGS) entry which is preliminary data.</text>
</comment>
<evidence type="ECO:0000256" key="3">
    <source>
        <dbReference type="ARBA" id="ARBA00022842"/>
    </source>
</evidence>
<dbReference type="PANTHER" id="PTHR10229">
    <property type="entry name" value="GTP-BINDING PROTEIN HFLX"/>
    <property type="match status" value="1"/>
</dbReference>
<dbReference type="GO" id="GO:0046872">
    <property type="term" value="F:metal ion binding"/>
    <property type="evidence" value="ECO:0007669"/>
    <property type="project" value="UniProtKB-KW"/>
</dbReference>
<dbReference type="FunFam" id="3.40.50.300:FF:000886">
    <property type="entry name" value="Putative GTP-binding protein 6"/>
    <property type="match status" value="1"/>
</dbReference>
<dbReference type="Gene3D" id="3.40.50.300">
    <property type="entry name" value="P-loop containing nucleotide triphosphate hydrolases"/>
    <property type="match status" value="1"/>
</dbReference>
<dbReference type="InterPro" id="IPR025121">
    <property type="entry name" value="GTPase_HflX_N"/>
</dbReference>
<dbReference type="CDD" id="cd01878">
    <property type="entry name" value="HflX"/>
    <property type="match status" value="1"/>
</dbReference>
<dbReference type="InterPro" id="IPR030394">
    <property type="entry name" value="G_HFLX_dom"/>
</dbReference>
<dbReference type="PANTHER" id="PTHR10229:SF0">
    <property type="entry name" value="GTP-BINDING PROTEIN 6-RELATED"/>
    <property type="match status" value="1"/>
</dbReference>
<dbReference type="AlphaFoldDB" id="A0AAN9TF77"/>
<evidence type="ECO:0000313" key="6">
    <source>
        <dbReference type="EMBL" id="KAK7584141.1"/>
    </source>
</evidence>
<dbReference type="NCBIfam" id="TIGR03156">
    <property type="entry name" value="GTP_HflX"/>
    <property type="match status" value="1"/>
</dbReference>
<dbReference type="InterPro" id="IPR016496">
    <property type="entry name" value="GTPase_HflX"/>
</dbReference>
<gene>
    <name evidence="6" type="ORF">V9T40_005104</name>
</gene>
<organism evidence="6 7">
    <name type="scientific">Parthenolecanium corni</name>
    <dbReference type="NCBI Taxonomy" id="536013"/>
    <lineage>
        <taxon>Eukaryota</taxon>
        <taxon>Metazoa</taxon>
        <taxon>Ecdysozoa</taxon>
        <taxon>Arthropoda</taxon>
        <taxon>Hexapoda</taxon>
        <taxon>Insecta</taxon>
        <taxon>Pterygota</taxon>
        <taxon>Neoptera</taxon>
        <taxon>Paraneoptera</taxon>
        <taxon>Hemiptera</taxon>
        <taxon>Sternorrhyncha</taxon>
        <taxon>Coccoidea</taxon>
        <taxon>Coccidae</taxon>
        <taxon>Parthenolecanium</taxon>
    </lineage>
</organism>
<dbReference type="InterPro" id="IPR032305">
    <property type="entry name" value="GTP-bd_M"/>
</dbReference>
<dbReference type="GO" id="GO:0005737">
    <property type="term" value="C:cytoplasm"/>
    <property type="evidence" value="ECO:0007669"/>
    <property type="project" value="TreeGrafter"/>
</dbReference>
<dbReference type="Pfam" id="PF13167">
    <property type="entry name" value="GTP-bdg_N"/>
    <property type="match status" value="1"/>
</dbReference>